<dbReference type="InterPro" id="IPR044570">
    <property type="entry name" value="Set1-like"/>
</dbReference>
<feature type="compositionally biased region" description="Pro residues" evidence="14">
    <location>
        <begin position="296"/>
        <end position="312"/>
    </location>
</feature>
<keyword evidence="8" id="KW-0539">Nucleus</keyword>
<dbReference type="STRING" id="946122.A0A0C2X9M4"/>
<feature type="region of interest" description="Disordered" evidence="14">
    <location>
        <begin position="1298"/>
        <end position="1335"/>
    </location>
</feature>
<dbReference type="GO" id="GO:0140999">
    <property type="term" value="F:histone H3K4 trimethyltransferase activity"/>
    <property type="evidence" value="ECO:0007669"/>
    <property type="project" value="UniProtKB-EC"/>
</dbReference>
<feature type="domain" description="Post-SET" evidence="17">
    <location>
        <begin position="1663"/>
        <end position="1679"/>
    </location>
</feature>
<keyword evidence="4" id="KW-0489">Methyltransferase</keyword>
<feature type="region of interest" description="Disordered" evidence="14">
    <location>
        <begin position="1418"/>
        <end position="1452"/>
    </location>
</feature>
<evidence type="ECO:0000256" key="4">
    <source>
        <dbReference type="ARBA" id="ARBA00022603"/>
    </source>
</evidence>
<dbReference type="Pfam" id="PF00076">
    <property type="entry name" value="RRM_1"/>
    <property type="match status" value="1"/>
</dbReference>
<comment type="catalytic activity">
    <reaction evidence="10">
        <text>L-lysyl(4)-[histone H3] + 3 S-adenosyl-L-methionine = N(6),N(6),N(6)-trimethyl-L-lysyl(4)-[histone H3] + 3 S-adenosyl-L-homocysteine + 3 H(+)</text>
        <dbReference type="Rhea" id="RHEA:60260"/>
        <dbReference type="Rhea" id="RHEA-COMP:15537"/>
        <dbReference type="Rhea" id="RHEA-COMP:15547"/>
        <dbReference type="ChEBI" id="CHEBI:15378"/>
        <dbReference type="ChEBI" id="CHEBI:29969"/>
        <dbReference type="ChEBI" id="CHEBI:57856"/>
        <dbReference type="ChEBI" id="CHEBI:59789"/>
        <dbReference type="ChEBI" id="CHEBI:61961"/>
        <dbReference type="EC" id="2.1.1.354"/>
    </reaction>
</comment>
<feature type="compositionally biased region" description="Low complexity" evidence="14">
    <location>
        <begin position="715"/>
        <end position="732"/>
    </location>
</feature>
<feature type="region of interest" description="Disordered" evidence="14">
    <location>
        <begin position="929"/>
        <end position="1028"/>
    </location>
</feature>
<feature type="domain" description="SET" evidence="16">
    <location>
        <begin position="1540"/>
        <end position="1657"/>
    </location>
</feature>
<dbReference type="Gene3D" id="3.30.70.330">
    <property type="match status" value="1"/>
</dbReference>
<evidence type="ECO:0000256" key="8">
    <source>
        <dbReference type="ARBA" id="ARBA00023242"/>
    </source>
</evidence>
<dbReference type="GO" id="GO:0003723">
    <property type="term" value="F:RNA binding"/>
    <property type="evidence" value="ECO:0007669"/>
    <property type="project" value="UniProtKB-UniRule"/>
</dbReference>
<dbReference type="InterPro" id="IPR003616">
    <property type="entry name" value="Post-SET_dom"/>
</dbReference>
<feature type="compositionally biased region" description="Pro residues" evidence="14">
    <location>
        <begin position="248"/>
        <end position="264"/>
    </location>
</feature>
<feature type="compositionally biased region" description="Pro residues" evidence="14">
    <location>
        <begin position="200"/>
        <end position="231"/>
    </location>
</feature>
<feature type="compositionally biased region" description="Polar residues" evidence="14">
    <location>
        <begin position="411"/>
        <end position="425"/>
    </location>
</feature>
<dbReference type="PROSITE" id="PS50868">
    <property type="entry name" value="POST_SET"/>
    <property type="match status" value="1"/>
</dbReference>
<evidence type="ECO:0000259" key="16">
    <source>
        <dbReference type="PROSITE" id="PS50280"/>
    </source>
</evidence>
<evidence type="ECO:0000256" key="7">
    <source>
        <dbReference type="ARBA" id="ARBA00022853"/>
    </source>
</evidence>
<dbReference type="HOGENOM" id="CLU_002889_0_0_1"/>
<evidence type="ECO:0000259" key="15">
    <source>
        <dbReference type="PROSITE" id="PS50102"/>
    </source>
</evidence>
<feature type="region of interest" description="Disordered" evidence="14">
    <location>
        <begin position="1365"/>
        <end position="1402"/>
    </location>
</feature>
<dbReference type="EC" id="2.1.1.354" evidence="2"/>
<dbReference type="InterPro" id="IPR012677">
    <property type="entry name" value="Nucleotide-bd_a/b_plait_sf"/>
</dbReference>
<dbReference type="PANTHER" id="PTHR45814">
    <property type="entry name" value="HISTONE-LYSINE N-METHYLTRANSFERASE SETD1"/>
    <property type="match status" value="1"/>
</dbReference>
<proteinExistence type="predicted"/>
<feature type="region of interest" description="Disordered" evidence="14">
    <location>
        <begin position="697"/>
        <end position="916"/>
    </location>
</feature>
<dbReference type="SMART" id="SM00360">
    <property type="entry name" value="RRM"/>
    <property type="match status" value="1"/>
</dbReference>
<dbReference type="PROSITE" id="PS50280">
    <property type="entry name" value="SET"/>
    <property type="match status" value="1"/>
</dbReference>
<keyword evidence="5" id="KW-0808">Transferase</keyword>
<feature type="compositionally biased region" description="Basic and acidic residues" evidence="14">
    <location>
        <begin position="1319"/>
        <end position="1329"/>
    </location>
</feature>
<evidence type="ECO:0000313" key="19">
    <source>
        <dbReference type="Proteomes" id="UP000054549"/>
    </source>
</evidence>
<protein>
    <recommendedName>
        <fullName evidence="3">Histone-lysine N-methyltransferase, H3 lysine-4 specific</fullName>
        <ecNumber evidence="2">2.1.1.354</ecNumber>
    </recommendedName>
    <alternativeName>
        <fullName evidence="9">SET domain-containing protein 1</fullName>
    </alternativeName>
</protein>
<feature type="compositionally biased region" description="Polar residues" evidence="14">
    <location>
        <begin position="85"/>
        <end position="102"/>
    </location>
</feature>
<dbReference type="Gene3D" id="2.170.270.10">
    <property type="entry name" value="SET domain"/>
    <property type="match status" value="1"/>
</dbReference>
<keyword evidence="13" id="KW-0694">RNA-binding</keyword>
<dbReference type="GO" id="GO:0048188">
    <property type="term" value="C:Set1C/COMPASS complex"/>
    <property type="evidence" value="ECO:0007669"/>
    <property type="project" value="TreeGrafter"/>
</dbReference>
<dbReference type="InterPro" id="IPR000504">
    <property type="entry name" value="RRM_dom"/>
</dbReference>
<gene>
    <name evidence="18" type="ORF">M378DRAFT_186120</name>
</gene>
<feature type="compositionally biased region" description="Pro residues" evidence="14">
    <location>
        <begin position="337"/>
        <end position="365"/>
    </location>
</feature>
<dbReference type="OrthoDB" id="308383at2759"/>
<dbReference type="Proteomes" id="UP000054549">
    <property type="component" value="Unassembled WGS sequence"/>
</dbReference>
<dbReference type="SUPFAM" id="SSF82199">
    <property type="entry name" value="SET domain"/>
    <property type="match status" value="1"/>
</dbReference>
<evidence type="ECO:0000313" key="18">
    <source>
        <dbReference type="EMBL" id="KIL65996.1"/>
    </source>
</evidence>
<dbReference type="PANTHER" id="PTHR45814:SF2">
    <property type="entry name" value="HISTONE-LYSINE N-METHYLTRANSFERASE SETD1"/>
    <property type="match status" value="1"/>
</dbReference>
<feature type="compositionally biased region" description="Polar residues" evidence="14">
    <location>
        <begin position="733"/>
        <end position="749"/>
    </location>
</feature>
<keyword evidence="6" id="KW-0949">S-adenosyl-L-methionine</keyword>
<feature type="domain" description="RRM" evidence="15">
    <location>
        <begin position="593"/>
        <end position="683"/>
    </location>
</feature>
<dbReference type="InterPro" id="IPR035979">
    <property type="entry name" value="RBD_domain_sf"/>
</dbReference>
<evidence type="ECO:0000256" key="1">
    <source>
        <dbReference type="ARBA" id="ARBA00004123"/>
    </source>
</evidence>
<keyword evidence="19" id="KW-1185">Reference proteome</keyword>
<dbReference type="Pfam" id="PF11764">
    <property type="entry name" value="N-SET"/>
    <property type="match status" value="1"/>
</dbReference>
<feature type="compositionally biased region" description="Basic and acidic residues" evidence="14">
    <location>
        <begin position="929"/>
        <end position="985"/>
    </location>
</feature>
<evidence type="ECO:0000259" key="17">
    <source>
        <dbReference type="PROSITE" id="PS50868"/>
    </source>
</evidence>
<dbReference type="PROSITE" id="PS50102">
    <property type="entry name" value="RRM"/>
    <property type="match status" value="1"/>
</dbReference>
<dbReference type="SMART" id="SM01291">
    <property type="entry name" value="N-SET"/>
    <property type="match status" value="1"/>
</dbReference>
<feature type="compositionally biased region" description="Basic and acidic residues" evidence="14">
    <location>
        <begin position="856"/>
        <end position="916"/>
    </location>
</feature>
<feature type="compositionally biased region" description="Polar residues" evidence="14">
    <location>
        <begin position="162"/>
        <end position="180"/>
    </location>
</feature>
<feature type="compositionally biased region" description="Basic and acidic residues" evidence="14">
    <location>
        <begin position="994"/>
        <end position="1013"/>
    </location>
</feature>
<evidence type="ECO:0000256" key="12">
    <source>
        <dbReference type="ARBA" id="ARBA00049129"/>
    </source>
</evidence>
<comment type="subcellular location">
    <subcellularLocation>
        <location evidence="1">Nucleus</location>
    </subcellularLocation>
</comment>
<dbReference type="SMART" id="SM00508">
    <property type="entry name" value="PostSET"/>
    <property type="match status" value="1"/>
</dbReference>
<keyword evidence="7" id="KW-0156">Chromatin regulator</keyword>
<dbReference type="InterPro" id="IPR024657">
    <property type="entry name" value="COMPASS_Set1_N-SET"/>
</dbReference>
<evidence type="ECO:0000256" key="6">
    <source>
        <dbReference type="ARBA" id="ARBA00022691"/>
    </source>
</evidence>
<evidence type="ECO:0000256" key="13">
    <source>
        <dbReference type="PROSITE-ProRule" id="PRU00176"/>
    </source>
</evidence>
<feature type="compositionally biased region" description="Low complexity" evidence="14">
    <location>
        <begin position="313"/>
        <end position="328"/>
    </location>
</feature>
<reference evidence="18 19" key="1">
    <citation type="submission" date="2014-04" db="EMBL/GenBank/DDBJ databases">
        <title>Evolutionary Origins and Diversification of the Mycorrhizal Mutualists.</title>
        <authorList>
            <consortium name="DOE Joint Genome Institute"/>
            <consortium name="Mycorrhizal Genomics Consortium"/>
            <person name="Kohler A."/>
            <person name="Kuo A."/>
            <person name="Nagy L.G."/>
            <person name="Floudas D."/>
            <person name="Copeland A."/>
            <person name="Barry K.W."/>
            <person name="Cichocki N."/>
            <person name="Veneault-Fourrey C."/>
            <person name="LaButti K."/>
            <person name="Lindquist E.A."/>
            <person name="Lipzen A."/>
            <person name="Lundell T."/>
            <person name="Morin E."/>
            <person name="Murat C."/>
            <person name="Riley R."/>
            <person name="Ohm R."/>
            <person name="Sun H."/>
            <person name="Tunlid A."/>
            <person name="Henrissat B."/>
            <person name="Grigoriev I.V."/>
            <person name="Hibbett D.S."/>
            <person name="Martin F."/>
        </authorList>
    </citation>
    <scope>NUCLEOTIDE SEQUENCE [LARGE SCALE GENOMIC DNA]</scope>
    <source>
        <strain evidence="18 19">Koide BX008</strain>
    </source>
</reference>
<feature type="compositionally biased region" description="Basic and acidic residues" evidence="14">
    <location>
        <begin position="697"/>
        <end position="706"/>
    </location>
</feature>
<feature type="compositionally biased region" description="Acidic residues" evidence="14">
    <location>
        <begin position="1237"/>
        <end position="1252"/>
    </location>
</feature>
<evidence type="ECO:0000256" key="3">
    <source>
        <dbReference type="ARBA" id="ARBA00015839"/>
    </source>
</evidence>
<dbReference type="SMART" id="SM00317">
    <property type="entry name" value="SET"/>
    <property type="match status" value="1"/>
</dbReference>
<feature type="compositionally biased region" description="Low complexity" evidence="14">
    <location>
        <begin position="752"/>
        <end position="784"/>
    </location>
</feature>
<dbReference type="InterPro" id="IPR001214">
    <property type="entry name" value="SET_dom"/>
</dbReference>
<feature type="region of interest" description="Disordered" evidence="14">
    <location>
        <begin position="1223"/>
        <end position="1268"/>
    </location>
</feature>
<evidence type="ECO:0000256" key="5">
    <source>
        <dbReference type="ARBA" id="ARBA00022679"/>
    </source>
</evidence>
<feature type="compositionally biased region" description="Basic and acidic residues" evidence="14">
    <location>
        <begin position="1223"/>
        <end position="1236"/>
    </location>
</feature>
<feature type="compositionally biased region" description="Polar residues" evidence="14">
    <location>
        <begin position="116"/>
        <end position="134"/>
    </location>
</feature>
<name>A0A0C2X9M4_AMAMK</name>
<evidence type="ECO:0000256" key="11">
    <source>
        <dbReference type="ARBA" id="ARBA00047583"/>
    </source>
</evidence>
<dbReference type="GO" id="GO:0032259">
    <property type="term" value="P:methylation"/>
    <property type="evidence" value="ECO:0007669"/>
    <property type="project" value="UniProtKB-KW"/>
</dbReference>
<sequence>MSGKAPPRGPRALLASFPPTNPPSAPLQQQSQQQQAARNPLPSTSTRIGAAPPTGPRSLTNGIYSKPPPQGPKGLVNGQAGFFGASQTNTGLPSHSLQNNRHPISIKGKKPENASGWPTSANWQGASAQANNRLESGAVSGDGLTSVGNIGVNGSRPAISISIPTGPNSTKTQALTRVNPPTQPAAMAQKSSDSLSQPAREPPPPPPPPSHSPPPPPPESPPANPPSPTGPPSVQQTPLSIPLLPRQPSEPPPPPSEAPPPPPVLLDTPPSSSEPLRHDTRPPSVPNPSLNSDPASHPPPSASEPLPPPPQPSASLPLTSSAPSCPLAELAAISPSSDPPPIPPSPPLPPQPPTREPPLPLPPSEVLPHAPISFELTSHSKPRPSIAPAVSSSLLEGRSPTSRERRHSVSRPASPSQENSQTESADQALEPQEPSKSEPEPEPVFYSLPPLPEWPPPASEYPSGRNFKVLYDPAVEGSLSSQVLVHAKSGPNGQPLPLLYRSLIEHIRKNASSDVVQERIRGKAKGKEFLFRWEGKSFQVEGEGGLLEPEVVIRDPRKEEGFKRIPSQRSSRTEFHLLKYEYDQNSVGPPPPTQVLVLNLPPLLHNQHIRQHFSNHGPLLGFEPQIDKENGSALGIVLLKYGTHEEAKKCVTKENGKKTSSIGVGLVAKTGEDDEIRVVLDGEGLKLKAVLKELDERKKKEKEDKRKKEKGQHPGANAASGSGSALGKAGMSTPQTPMGQTPNSSTQWRGGQASQSSHPRSSLSQNPVASSSSSSSSRLIHPSLPQNPTLLADATPGPAAEHTRPSSPATVSANVVMPPMAHPLPAPPPPAARRPPASLVRARVDAIATPMAPYWSRRDRDHDRDRSRERSRARSRDRSRGRSRDRDWDRGRRDTDRHWSRSRSRDRDWLDRSRGRDWRDRSRDTYWPDRDRDRRDRSRDRSRDRDRRDRSRDRDRRERSREKDRERERERDRGQPRSRERDTRNRNSVSPSSKMEHQDRDDHERERRRDSERFYQPTPMGMSRSPSPAAMMEKLGSGLKGGVEKEYEHGEVLRVLAKNGMEYVKVEGGVQLMKTVRGEEVKTFFEGFQVDQVLRDRQAIYVTFQKTDNARRAAMVLGSRTLAYQFVTLTVHSPPADVPEPLKTKWEEGELVEHAQQSIIRELRTLLEKDISDRVVAPMLRRLVAEERVKSRGDAGAATLLEQKPVEKKGLKGLSFKKQPKKEVVPEYKTEMTAEAEKEDDEEEEEEEEEEVAERPRKKRKTESVKKARKIMEEDIESEEEDVLDPARFAAVEELIKKRAASEDRDEESDILPARKRQKREDDLVEKPRKGGRTKVAKKLNVDAVIPSDGWLPTPPEVAQIVITPGSSLSRSPSPTAEPKLHVRVVTPPPTPPPDPFAEGLCEDDEDLFFAKLVLSGYRPSTPESDGEDEESSPTDSLTSRKHTTGSARTEGFYKITHKEKAAYVAQYQTRTTTHAAAAAIEEPAPQPVVSSRSNRANARRRAQGLEEINQVQRAVALSKGETAVSELTFKFNQLQTRKKHLRFARSPIHDWGLYAMEKISKGEMVIEYVGEVIRAQVADKREKTYERQGIGSSYLFRIDEDLVVDATKKGNLGRLINHSCDPNCTAKIIMISGEKKIVIYAKQDIELGEEITYDYHFPFEQDKIPCLCGSAKCRGYLN</sequence>
<comment type="catalytic activity">
    <reaction evidence="11">
        <text>N(6)-methyl-L-lysyl(4)-[histone H3] + S-adenosyl-L-methionine = N(6),N(6)-dimethyl-L-lysyl(4)-[histone H3] + S-adenosyl-L-homocysteine + H(+)</text>
        <dbReference type="Rhea" id="RHEA:60268"/>
        <dbReference type="Rhea" id="RHEA-COMP:15540"/>
        <dbReference type="Rhea" id="RHEA-COMP:15543"/>
        <dbReference type="ChEBI" id="CHEBI:15378"/>
        <dbReference type="ChEBI" id="CHEBI:57856"/>
        <dbReference type="ChEBI" id="CHEBI:59789"/>
        <dbReference type="ChEBI" id="CHEBI:61929"/>
        <dbReference type="ChEBI" id="CHEBI:61976"/>
    </reaction>
</comment>
<dbReference type="Pfam" id="PF00856">
    <property type="entry name" value="SET"/>
    <property type="match status" value="1"/>
</dbReference>
<feature type="compositionally biased region" description="Pro residues" evidence="14">
    <location>
        <begin position="820"/>
        <end position="833"/>
    </location>
</feature>
<evidence type="ECO:0000256" key="9">
    <source>
        <dbReference type="ARBA" id="ARBA00030093"/>
    </source>
</evidence>
<evidence type="ECO:0000256" key="14">
    <source>
        <dbReference type="SAM" id="MobiDB-lite"/>
    </source>
</evidence>
<dbReference type="InterPro" id="IPR046341">
    <property type="entry name" value="SET_dom_sf"/>
</dbReference>
<evidence type="ECO:0000256" key="2">
    <source>
        <dbReference type="ARBA" id="ARBA00012182"/>
    </source>
</evidence>
<evidence type="ECO:0000256" key="10">
    <source>
        <dbReference type="ARBA" id="ARBA00047571"/>
    </source>
</evidence>
<dbReference type="SUPFAM" id="SSF54928">
    <property type="entry name" value="RNA-binding domain, RBD"/>
    <property type="match status" value="1"/>
</dbReference>
<accession>A0A0C2X9M4</accession>
<feature type="region of interest" description="Disordered" evidence="14">
    <location>
        <begin position="1"/>
        <end position="451"/>
    </location>
</feature>
<feature type="compositionally biased region" description="Pro residues" evidence="14">
    <location>
        <begin position="1387"/>
        <end position="1396"/>
    </location>
</feature>
<feature type="compositionally biased region" description="Polar residues" evidence="14">
    <location>
        <begin position="1365"/>
        <end position="1375"/>
    </location>
</feature>
<comment type="catalytic activity">
    <reaction evidence="12">
        <text>N(6),N(6)-dimethyl-L-lysyl(4)-[histone H3] + S-adenosyl-L-methionine = N(6),N(6),N(6)-trimethyl-L-lysyl(4)-[histone H3] + S-adenosyl-L-homocysteine + H(+)</text>
        <dbReference type="Rhea" id="RHEA:60272"/>
        <dbReference type="Rhea" id="RHEA-COMP:15537"/>
        <dbReference type="Rhea" id="RHEA-COMP:15540"/>
        <dbReference type="ChEBI" id="CHEBI:15378"/>
        <dbReference type="ChEBI" id="CHEBI:57856"/>
        <dbReference type="ChEBI" id="CHEBI:59789"/>
        <dbReference type="ChEBI" id="CHEBI:61961"/>
        <dbReference type="ChEBI" id="CHEBI:61976"/>
    </reaction>
</comment>
<dbReference type="InParanoid" id="A0A0C2X9M4"/>
<feature type="compositionally biased region" description="Low complexity" evidence="14">
    <location>
        <begin position="26"/>
        <end position="37"/>
    </location>
</feature>
<organism evidence="18 19">
    <name type="scientific">Amanita muscaria (strain Koide BX008)</name>
    <dbReference type="NCBI Taxonomy" id="946122"/>
    <lineage>
        <taxon>Eukaryota</taxon>
        <taxon>Fungi</taxon>
        <taxon>Dikarya</taxon>
        <taxon>Basidiomycota</taxon>
        <taxon>Agaricomycotina</taxon>
        <taxon>Agaricomycetes</taxon>
        <taxon>Agaricomycetidae</taxon>
        <taxon>Agaricales</taxon>
        <taxon>Pluteineae</taxon>
        <taxon>Amanitaceae</taxon>
        <taxon>Amanita</taxon>
    </lineage>
</organism>
<dbReference type="EMBL" id="KN818238">
    <property type="protein sequence ID" value="KIL65996.1"/>
    <property type="molecule type" value="Genomic_DNA"/>
</dbReference>